<dbReference type="SMART" id="SM00388">
    <property type="entry name" value="HisKA"/>
    <property type="match status" value="1"/>
</dbReference>
<comment type="caution">
    <text evidence="14">The sequence shown here is derived from an EMBL/GenBank/DDBJ whole genome shotgun (WGS) entry which is preliminary data.</text>
</comment>
<evidence type="ECO:0000256" key="10">
    <source>
        <dbReference type="ARBA" id="ARBA00023136"/>
    </source>
</evidence>
<dbReference type="CDD" id="cd00082">
    <property type="entry name" value="HisKA"/>
    <property type="match status" value="1"/>
</dbReference>
<dbReference type="PANTHER" id="PTHR45436">
    <property type="entry name" value="SENSOR HISTIDINE KINASE YKOH"/>
    <property type="match status" value="1"/>
</dbReference>
<sequence length="401" mass="42991">MIERTRPLGEADAHQLRRTARRLSLQIAVVMAAVVAIVGATAFGLVAASLSRATDQELTSVRDDARGDELGAGTYVIREHEGTFTAAEDLPTGLPDEDALDRVQAGEQRVDTRVEADGHRYVVRTSRGEGEIVQVAIDTRGNREQLQRVGAALGIGGIAGVVVAALVADRLARRAMRPLADALARQRRFVADAGHELRTPLTLLSTRVQILRRRRERESDPEATDREIAAIQQDAASLTALLEELLEAADDREVELEDVDLRALAEAALDSAGAEAERAGVELRLAGDSAVHVRATTVGVRRIVQSLLANALDHTRSRVELHVSTGPRGGVLRIADDGPGFPAGDAVFERFASQRSGEASRHHYGLGLSLVADVVRRLEGEVRIDRSAPGGVIEVTLPPAP</sequence>
<proteinExistence type="predicted"/>
<dbReference type="PRINTS" id="PR00344">
    <property type="entry name" value="BCTRLSENSOR"/>
</dbReference>
<feature type="transmembrane region" description="Helical" evidence="12">
    <location>
        <begin position="27"/>
        <end position="50"/>
    </location>
</feature>
<evidence type="ECO:0000256" key="11">
    <source>
        <dbReference type="SAM" id="Coils"/>
    </source>
</evidence>
<dbReference type="Pfam" id="PF00512">
    <property type="entry name" value="HisKA"/>
    <property type="match status" value="1"/>
</dbReference>
<dbReference type="InterPro" id="IPR004358">
    <property type="entry name" value="Sig_transdc_His_kin-like_C"/>
</dbReference>
<keyword evidence="10 12" id="KW-0472">Membrane</keyword>
<organism evidence="14 15">
    <name type="scientific">Brachybacterium rhamnosum</name>
    <dbReference type="NCBI Taxonomy" id="173361"/>
    <lineage>
        <taxon>Bacteria</taxon>
        <taxon>Bacillati</taxon>
        <taxon>Actinomycetota</taxon>
        <taxon>Actinomycetes</taxon>
        <taxon>Micrococcales</taxon>
        <taxon>Dermabacteraceae</taxon>
        <taxon>Brachybacterium</taxon>
    </lineage>
</organism>
<dbReference type="SUPFAM" id="SSF47384">
    <property type="entry name" value="Homodimeric domain of signal transducing histidine kinase"/>
    <property type="match status" value="1"/>
</dbReference>
<keyword evidence="15" id="KW-1185">Reference proteome</keyword>
<dbReference type="InterPro" id="IPR050428">
    <property type="entry name" value="TCS_sensor_his_kinase"/>
</dbReference>
<accession>A0ABW4PXG0</accession>
<gene>
    <name evidence="14" type="ORF">ACFSDA_10545</name>
</gene>
<feature type="coiled-coil region" evidence="11">
    <location>
        <begin position="228"/>
        <end position="262"/>
    </location>
</feature>
<dbReference type="SMART" id="SM00387">
    <property type="entry name" value="HATPase_c"/>
    <property type="match status" value="1"/>
</dbReference>
<evidence type="ECO:0000259" key="13">
    <source>
        <dbReference type="PROSITE" id="PS50109"/>
    </source>
</evidence>
<dbReference type="EC" id="2.7.13.3" evidence="3"/>
<dbReference type="Gene3D" id="3.30.565.10">
    <property type="entry name" value="Histidine kinase-like ATPase, C-terminal domain"/>
    <property type="match status" value="1"/>
</dbReference>
<keyword evidence="5" id="KW-0808">Transferase</keyword>
<dbReference type="PROSITE" id="PS50109">
    <property type="entry name" value="HIS_KIN"/>
    <property type="match status" value="1"/>
</dbReference>
<reference evidence="15" key="1">
    <citation type="journal article" date="2019" name="Int. J. Syst. Evol. Microbiol.">
        <title>The Global Catalogue of Microorganisms (GCM) 10K type strain sequencing project: providing services to taxonomists for standard genome sequencing and annotation.</title>
        <authorList>
            <consortium name="The Broad Institute Genomics Platform"/>
            <consortium name="The Broad Institute Genome Sequencing Center for Infectious Disease"/>
            <person name="Wu L."/>
            <person name="Ma J."/>
        </authorList>
    </citation>
    <scope>NUCLEOTIDE SEQUENCE [LARGE SCALE GENOMIC DNA]</scope>
    <source>
        <strain evidence="15">JCM 11650</strain>
    </source>
</reference>
<dbReference type="Proteomes" id="UP001597280">
    <property type="component" value="Unassembled WGS sequence"/>
</dbReference>
<keyword evidence="8 12" id="KW-1133">Transmembrane helix</keyword>
<comment type="subcellular location">
    <subcellularLocation>
        <location evidence="2">Cell membrane</location>
    </subcellularLocation>
</comment>
<comment type="catalytic activity">
    <reaction evidence="1">
        <text>ATP + protein L-histidine = ADP + protein N-phospho-L-histidine.</text>
        <dbReference type="EC" id="2.7.13.3"/>
    </reaction>
</comment>
<dbReference type="InterPro" id="IPR036097">
    <property type="entry name" value="HisK_dim/P_sf"/>
</dbReference>
<keyword evidence="9" id="KW-0902">Two-component regulatory system</keyword>
<dbReference type="SUPFAM" id="SSF55874">
    <property type="entry name" value="ATPase domain of HSP90 chaperone/DNA topoisomerase II/histidine kinase"/>
    <property type="match status" value="1"/>
</dbReference>
<dbReference type="RefSeq" id="WP_137770239.1">
    <property type="nucleotide sequence ID" value="NZ_BAAAIS010000002.1"/>
</dbReference>
<evidence type="ECO:0000256" key="3">
    <source>
        <dbReference type="ARBA" id="ARBA00012438"/>
    </source>
</evidence>
<dbReference type="GO" id="GO:0016301">
    <property type="term" value="F:kinase activity"/>
    <property type="evidence" value="ECO:0007669"/>
    <property type="project" value="UniProtKB-KW"/>
</dbReference>
<evidence type="ECO:0000256" key="4">
    <source>
        <dbReference type="ARBA" id="ARBA00022553"/>
    </source>
</evidence>
<evidence type="ECO:0000256" key="6">
    <source>
        <dbReference type="ARBA" id="ARBA00022692"/>
    </source>
</evidence>
<protein>
    <recommendedName>
        <fullName evidence="3">histidine kinase</fullName>
        <ecNumber evidence="3">2.7.13.3</ecNumber>
    </recommendedName>
</protein>
<evidence type="ECO:0000256" key="5">
    <source>
        <dbReference type="ARBA" id="ARBA00022679"/>
    </source>
</evidence>
<feature type="domain" description="Histidine kinase" evidence="13">
    <location>
        <begin position="192"/>
        <end position="401"/>
    </location>
</feature>
<evidence type="ECO:0000256" key="2">
    <source>
        <dbReference type="ARBA" id="ARBA00004236"/>
    </source>
</evidence>
<dbReference type="InterPro" id="IPR005467">
    <property type="entry name" value="His_kinase_dom"/>
</dbReference>
<evidence type="ECO:0000256" key="12">
    <source>
        <dbReference type="SAM" id="Phobius"/>
    </source>
</evidence>
<name>A0ABW4PXG0_9MICO</name>
<keyword evidence="6 12" id="KW-0812">Transmembrane</keyword>
<dbReference type="InterPro" id="IPR003661">
    <property type="entry name" value="HisK_dim/P_dom"/>
</dbReference>
<keyword evidence="7 14" id="KW-0418">Kinase</keyword>
<evidence type="ECO:0000256" key="9">
    <source>
        <dbReference type="ARBA" id="ARBA00023012"/>
    </source>
</evidence>
<keyword evidence="4" id="KW-0597">Phosphoprotein</keyword>
<dbReference type="InterPro" id="IPR003594">
    <property type="entry name" value="HATPase_dom"/>
</dbReference>
<evidence type="ECO:0000256" key="8">
    <source>
        <dbReference type="ARBA" id="ARBA00022989"/>
    </source>
</evidence>
<dbReference type="InterPro" id="IPR036890">
    <property type="entry name" value="HATPase_C_sf"/>
</dbReference>
<feature type="transmembrane region" description="Helical" evidence="12">
    <location>
        <begin position="149"/>
        <end position="168"/>
    </location>
</feature>
<dbReference type="Gene3D" id="1.10.287.130">
    <property type="match status" value="1"/>
</dbReference>
<keyword evidence="11" id="KW-0175">Coiled coil</keyword>
<evidence type="ECO:0000256" key="1">
    <source>
        <dbReference type="ARBA" id="ARBA00000085"/>
    </source>
</evidence>
<dbReference type="PANTHER" id="PTHR45436:SF5">
    <property type="entry name" value="SENSOR HISTIDINE KINASE TRCS"/>
    <property type="match status" value="1"/>
</dbReference>
<evidence type="ECO:0000313" key="15">
    <source>
        <dbReference type="Proteomes" id="UP001597280"/>
    </source>
</evidence>
<dbReference type="EMBL" id="JBHUFL010000002">
    <property type="protein sequence ID" value="MFD1835513.1"/>
    <property type="molecule type" value="Genomic_DNA"/>
</dbReference>
<evidence type="ECO:0000256" key="7">
    <source>
        <dbReference type="ARBA" id="ARBA00022777"/>
    </source>
</evidence>
<dbReference type="Pfam" id="PF02518">
    <property type="entry name" value="HATPase_c"/>
    <property type="match status" value="1"/>
</dbReference>
<evidence type="ECO:0000313" key="14">
    <source>
        <dbReference type="EMBL" id="MFD1835513.1"/>
    </source>
</evidence>